<dbReference type="GO" id="GO:0008202">
    <property type="term" value="P:steroid metabolic process"/>
    <property type="evidence" value="ECO:0007669"/>
    <property type="project" value="TreeGrafter"/>
</dbReference>
<dbReference type="AlphaFoldDB" id="A0A9W8AX32"/>
<evidence type="ECO:0000313" key="3">
    <source>
        <dbReference type="EMBL" id="KAJ1967551.1"/>
    </source>
</evidence>
<dbReference type="SUPFAM" id="SSF51735">
    <property type="entry name" value="NAD(P)-binding Rossmann-fold domains"/>
    <property type="match status" value="1"/>
</dbReference>
<dbReference type="InterPro" id="IPR036291">
    <property type="entry name" value="NAD(P)-bd_dom_sf"/>
</dbReference>
<dbReference type="InterPro" id="IPR057326">
    <property type="entry name" value="KR_dom"/>
</dbReference>
<reference evidence="3" key="1">
    <citation type="submission" date="2022-07" db="EMBL/GenBank/DDBJ databases">
        <title>Phylogenomic reconstructions and comparative analyses of Kickxellomycotina fungi.</title>
        <authorList>
            <person name="Reynolds N.K."/>
            <person name="Stajich J.E."/>
            <person name="Barry K."/>
            <person name="Grigoriev I.V."/>
            <person name="Crous P."/>
            <person name="Smith M.E."/>
        </authorList>
    </citation>
    <scope>NUCLEOTIDE SEQUENCE</scope>
    <source>
        <strain evidence="3">RSA 1196</strain>
    </source>
</reference>
<protein>
    <recommendedName>
        <fullName evidence="2">Ketoreductase domain-containing protein</fullName>
    </recommendedName>
</protein>
<dbReference type="InterPro" id="IPR022036">
    <property type="entry name" value="DUF3605"/>
</dbReference>
<dbReference type="PANTHER" id="PTHR43313:SF1">
    <property type="entry name" value="3BETA-HYDROXYSTEROID DEHYDROGENASE DHS-16"/>
    <property type="match status" value="1"/>
</dbReference>
<gene>
    <name evidence="3" type="ORF">IWQ62_001788</name>
</gene>
<organism evidence="3 4">
    <name type="scientific">Dispira parvispora</name>
    <dbReference type="NCBI Taxonomy" id="1520584"/>
    <lineage>
        <taxon>Eukaryota</taxon>
        <taxon>Fungi</taxon>
        <taxon>Fungi incertae sedis</taxon>
        <taxon>Zoopagomycota</taxon>
        <taxon>Kickxellomycotina</taxon>
        <taxon>Dimargaritomycetes</taxon>
        <taxon>Dimargaritales</taxon>
        <taxon>Dimargaritaceae</taxon>
        <taxon>Dispira</taxon>
    </lineage>
</organism>
<dbReference type="Proteomes" id="UP001150925">
    <property type="component" value="Unassembled WGS sequence"/>
</dbReference>
<feature type="compositionally biased region" description="Polar residues" evidence="1">
    <location>
        <begin position="299"/>
        <end position="308"/>
    </location>
</feature>
<dbReference type="EMBL" id="JANBPY010000319">
    <property type="protein sequence ID" value="KAJ1967551.1"/>
    <property type="molecule type" value="Genomic_DNA"/>
</dbReference>
<dbReference type="SMART" id="SM00822">
    <property type="entry name" value="PKS_KR"/>
    <property type="match status" value="1"/>
</dbReference>
<accession>A0A9W8AX32</accession>
<comment type="caution">
    <text evidence="3">The sequence shown here is derived from an EMBL/GenBank/DDBJ whole genome shotgun (WGS) entry which is preliminary data.</text>
</comment>
<evidence type="ECO:0000259" key="2">
    <source>
        <dbReference type="SMART" id="SM00822"/>
    </source>
</evidence>
<dbReference type="Pfam" id="PF00106">
    <property type="entry name" value="adh_short"/>
    <property type="match status" value="1"/>
</dbReference>
<name>A0A9W8AX32_9FUNG</name>
<keyword evidence="4" id="KW-1185">Reference proteome</keyword>
<feature type="compositionally biased region" description="Polar residues" evidence="1">
    <location>
        <begin position="318"/>
        <end position="331"/>
    </location>
</feature>
<dbReference type="Gene3D" id="3.40.50.720">
    <property type="entry name" value="NAD(P)-binding Rossmann-like Domain"/>
    <property type="match status" value="1"/>
</dbReference>
<feature type="domain" description="Ketoreductase" evidence="2">
    <location>
        <begin position="64"/>
        <end position="255"/>
    </location>
</feature>
<sequence>MPFMRNHILMLTVQYGLIFLSWALRLVDRISLVSNYAIQRFLSLLPGGKPPFDTILPRRNFHPGVLITGTSSGIGRDVALALAQKGYTVFAGVRRVKDGERLLQEFDQTVRRQRYQRTIQGCIEPVIMDVTSTSSIETACQAVEDYLEAHHLPLVGLINNAGISGSCPMELASDEFIQHIMHVNYYGPIHLTQRTLPLLRKARGRVINVTSVTTWVVGPGYGVYCASKAAMHAASTAWRLELSRFGVSLSVVEPGSTKTALWGKLGEQLTYHQTRLQSLEIEHPRLRSTKRRRGFRGMESTTTTSLTADSHHTPPVSPTASAKSTVNNTTQPRMTPMSPPLLPLEPSVPNTDENLPKIAGSPTTQQLYYPMFRRLQGRQNLAPLMAFPTVHCVEAISHALTSPFPKTTYRVGITNIDVLTNTLYELFKLTNAPPGVESGELHLLRRRPDDQVCYERRREEIIAEYGTMTQYVVTQLLNWEDQLDPERKHTDEAIPSVGFDPSLAKLLPNDFPYAIDKAISHYVLWYKAPLQRTSALDTSGDFTSLGRDEAAQRTYDQAKQHYNEHYGGIVNYVLSQRLKWNLDELRQLQATLDSTRFYPEHTQLLPNDFPYTLEPGITHDVLWSKLPLKMNHPDLKAYLHRLFPDKDILFMIHTPALQSVGAVPHGHVFTRSKQDKGHS</sequence>
<dbReference type="PANTHER" id="PTHR43313">
    <property type="entry name" value="SHORT-CHAIN DEHYDROGENASE/REDUCTASE FAMILY 9C"/>
    <property type="match status" value="1"/>
</dbReference>
<dbReference type="PRINTS" id="PR00081">
    <property type="entry name" value="GDHRDH"/>
</dbReference>
<evidence type="ECO:0000256" key="1">
    <source>
        <dbReference type="SAM" id="MobiDB-lite"/>
    </source>
</evidence>
<dbReference type="OrthoDB" id="2102561at2759"/>
<dbReference type="GO" id="GO:0016491">
    <property type="term" value="F:oxidoreductase activity"/>
    <property type="evidence" value="ECO:0007669"/>
    <property type="project" value="TreeGrafter"/>
</dbReference>
<dbReference type="PRINTS" id="PR00080">
    <property type="entry name" value="SDRFAMILY"/>
</dbReference>
<proteinExistence type="predicted"/>
<dbReference type="InterPro" id="IPR002347">
    <property type="entry name" value="SDR_fam"/>
</dbReference>
<dbReference type="Pfam" id="PF12239">
    <property type="entry name" value="DUF3605"/>
    <property type="match status" value="2"/>
</dbReference>
<feature type="region of interest" description="Disordered" evidence="1">
    <location>
        <begin position="291"/>
        <end position="341"/>
    </location>
</feature>
<evidence type="ECO:0000313" key="4">
    <source>
        <dbReference type="Proteomes" id="UP001150925"/>
    </source>
</evidence>